<evidence type="ECO:0000256" key="1">
    <source>
        <dbReference type="SAM" id="SignalP"/>
    </source>
</evidence>
<dbReference type="InterPro" id="IPR039513">
    <property type="entry name" value="PL-6"/>
</dbReference>
<keyword evidence="2" id="KW-0456">Lyase</keyword>
<organism evidence="2 3">
    <name type="scientific">Paraglaciecola mesophila</name>
    <dbReference type="NCBI Taxonomy" id="197222"/>
    <lineage>
        <taxon>Bacteria</taxon>
        <taxon>Pseudomonadati</taxon>
        <taxon>Pseudomonadota</taxon>
        <taxon>Gammaproteobacteria</taxon>
        <taxon>Alteromonadales</taxon>
        <taxon>Alteromonadaceae</taxon>
        <taxon>Paraglaciecola</taxon>
    </lineage>
</organism>
<dbReference type="Gene3D" id="2.160.20.10">
    <property type="entry name" value="Single-stranded right-handed beta-helix, Pectin lyase-like"/>
    <property type="match status" value="2"/>
</dbReference>
<dbReference type="EMBL" id="JBBMQS010000007">
    <property type="protein sequence ID" value="MEM5498370.1"/>
    <property type="molecule type" value="Genomic_DNA"/>
</dbReference>
<feature type="chain" id="PRO_5045845871" evidence="1">
    <location>
        <begin position="38"/>
        <end position="756"/>
    </location>
</feature>
<keyword evidence="3" id="KW-1185">Reference proteome</keyword>
<dbReference type="RefSeq" id="WP_342881979.1">
    <property type="nucleotide sequence ID" value="NZ_JBBMQS010000007.1"/>
</dbReference>
<protein>
    <submittedName>
        <fullName evidence="2">Polysaccharide lyase 6 family protein</fullName>
    </submittedName>
</protein>
<dbReference type="Pfam" id="PF14592">
    <property type="entry name" value="Chondroitinas_B"/>
    <property type="match status" value="1"/>
</dbReference>
<reference evidence="2 3" key="1">
    <citation type="submission" date="2024-03" db="EMBL/GenBank/DDBJ databases">
        <title>Community enrichment and isolation of bacterial strains for fucoidan degradation.</title>
        <authorList>
            <person name="Sichert A."/>
        </authorList>
    </citation>
    <scope>NUCLEOTIDE SEQUENCE [LARGE SCALE GENOMIC DNA]</scope>
    <source>
        <strain evidence="2 3">AS12</strain>
    </source>
</reference>
<sequence>MSTVSNSRLSSILIRSIRLPALALALPLLTLSQLSHAALVENIKQFNDAVSSVKPGDEIVLANGSWNDVELVLKGKGLPDKPITLKAQTPGKVIITGQSNLAFSGEYIVISGLVFKNGATPTGEVISFRTSNEDVANHSRVTNTVIDNFSTDLRQMSDLWVAMYGKHNRLDHNSLVNKRNRGVTVAVRMNSEASRKNHHIIEYNYFGPRQILGANGGETLRIGTSHFSREYSNTTAQYNYFDRTNGEHEIISNKSSGNSLIKNVFFETQGTLTMRHGHFTKVEGNYFLGNRKPNTGGIRIINESQTVSNNYMYGLTGKRLRGALVIMNGVPNSPPNRYDPVIDSAMNNNIVIDSDHIELGAGADEERSAPPSTSEFKGNIILGKSNLEPFTLYDDMSGINFEGNYLNEEASTPIKTGFASTPYSVTTNQYGLKSPDKALLDEIGFGEVKLPVTKEEVGADFYPKNEALVAFQSGKTIHVKAGTDTLTSALAMSQAGDVLVLENGADYLLTKFAEVHHPVTIMAKEGKKPIIRSQKPNFINIENGGALEVENLWFDGAESPDYKGNTIIGTSGYSMNINYNLSVRNVKVTDLDVNGYFYFFKANAGTFADSIEIIDSEFSNITGAILQLNREVDDLGVYSVENLVISGNTFTNVKEEVVTVYRGGTDESTFGPMVTVSDNTLTNVGKGSTHRSGASMYFHGVQKLNISDTNWDNSAPLELYLTNGGPITVIDNVEMKNTDKIRANNDEFKSSNVTYN</sequence>
<proteinExistence type="predicted"/>
<evidence type="ECO:0000313" key="2">
    <source>
        <dbReference type="EMBL" id="MEM5498370.1"/>
    </source>
</evidence>
<keyword evidence="1" id="KW-0732">Signal</keyword>
<name>A0ABU9SWV4_9ALTE</name>
<dbReference type="InterPro" id="IPR006626">
    <property type="entry name" value="PbH1"/>
</dbReference>
<feature type="signal peptide" evidence="1">
    <location>
        <begin position="1"/>
        <end position="37"/>
    </location>
</feature>
<comment type="caution">
    <text evidence="2">The sequence shown here is derived from an EMBL/GenBank/DDBJ whole genome shotgun (WGS) entry which is preliminary data.</text>
</comment>
<dbReference type="InterPro" id="IPR012334">
    <property type="entry name" value="Pectin_lyas_fold"/>
</dbReference>
<dbReference type="GO" id="GO:0016829">
    <property type="term" value="F:lyase activity"/>
    <property type="evidence" value="ECO:0007669"/>
    <property type="project" value="UniProtKB-KW"/>
</dbReference>
<accession>A0ABU9SWV4</accession>
<dbReference type="Proteomes" id="UP001461163">
    <property type="component" value="Unassembled WGS sequence"/>
</dbReference>
<gene>
    <name evidence="2" type="ORF">WNY77_13250</name>
</gene>
<dbReference type="InterPro" id="IPR011050">
    <property type="entry name" value="Pectin_lyase_fold/virulence"/>
</dbReference>
<dbReference type="SMART" id="SM00710">
    <property type="entry name" value="PbH1"/>
    <property type="match status" value="5"/>
</dbReference>
<evidence type="ECO:0000313" key="3">
    <source>
        <dbReference type="Proteomes" id="UP001461163"/>
    </source>
</evidence>
<dbReference type="CDD" id="cd14251">
    <property type="entry name" value="PL-6"/>
    <property type="match status" value="1"/>
</dbReference>
<dbReference type="SUPFAM" id="SSF51126">
    <property type="entry name" value="Pectin lyase-like"/>
    <property type="match status" value="2"/>
</dbReference>